<name>A0A9P6KZ48_9MICR</name>
<keyword evidence="1 3" id="KW-0802">TPR repeat</keyword>
<sequence>MIYKDEILWCLATVMIFGGLSLIGYFLKRKFFSKLVSFTDFFSMGKYYSNHDYEKAIDFFRKSICVAENEQNLLDAYNNIGMCYFLSNNYEEAVENLNKSLNIRIKNNSYALDLRSECYNKLQNYKKAYFDLSLLYHLSQNADRNESIKPRLEYLIHKYTIQQTDKYLDLHRLSPSKEKCKEIFDTFIGIIPFGVKEKDDVAYFIEHAEYDKLYEYFLGNGSLEAKERFNKTYTRNSNTFFTYDLVLCAIYYIMGDYQRCLKVLKNPQTILEKIFVEFIKTNNFKHYPIIGFMKDIRMQREKYNPTIRFWLGKYYRKRGLDKNYLKIMNILKKDHYFAFLDLLGYYMEINDDKRFRECEKEALGSFGPNEKIISICCDYYYKIGNVEEYKRCNELLDITSISYLISKGYYFKMLGDIEAQVFNFKQALNLNPQCYEANLELGIIYKDTKKGEEYLERALENSHNLDLLYFSTKVLLEYKNSKEIDEIVHPIISIF</sequence>
<protein>
    <submittedName>
        <fullName evidence="5">Protein TOM71</fullName>
    </submittedName>
</protein>
<gene>
    <name evidence="5" type="primary">TOM71</name>
    <name evidence="5" type="ORF">NGRA_1690</name>
</gene>
<dbReference type="SUPFAM" id="SSF48452">
    <property type="entry name" value="TPR-like"/>
    <property type="match status" value="2"/>
</dbReference>
<keyword evidence="4" id="KW-0812">Transmembrane</keyword>
<organism evidence="5 6">
    <name type="scientific">Nosema granulosis</name>
    <dbReference type="NCBI Taxonomy" id="83296"/>
    <lineage>
        <taxon>Eukaryota</taxon>
        <taxon>Fungi</taxon>
        <taxon>Fungi incertae sedis</taxon>
        <taxon>Microsporidia</taxon>
        <taxon>Nosematidae</taxon>
        <taxon>Nosema</taxon>
    </lineage>
</organism>
<dbReference type="InterPro" id="IPR019734">
    <property type="entry name" value="TPR_rpt"/>
</dbReference>
<dbReference type="PANTHER" id="PTHR12558:SF13">
    <property type="entry name" value="CELL DIVISION CYCLE PROTEIN 27 HOMOLOG"/>
    <property type="match status" value="1"/>
</dbReference>
<dbReference type="Gene3D" id="1.25.40.10">
    <property type="entry name" value="Tetratricopeptide repeat domain"/>
    <property type="match status" value="2"/>
</dbReference>
<dbReference type="SMART" id="SM00028">
    <property type="entry name" value="TPR"/>
    <property type="match status" value="3"/>
</dbReference>
<accession>A0A9P6KZ48</accession>
<evidence type="ECO:0000313" key="6">
    <source>
        <dbReference type="Proteomes" id="UP000740883"/>
    </source>
</evidence>
<keyword evidence="4" id="KW-0472">Membrane</keyword>
<evidence type="ECO:0000256" key="4">
    <source>
        <dbReference type="SAM" id="Phobius"/>
    </source>
</evidence>
<dbReference type="GO" id="GO:0005680">
    <property type="term" value="C:anaphase-promoting complex"/>
    <property type="evidence" value="ECO:0007669"/>
    <property type="project" value="UniProtKB-ARBA"/>
</dbReference>
<evidence type="ECO:0000256" key="3">
    <source>
        <dbReference type="PROSITE-ProRule" id="PRU00339"/>
    </source>
</evidence>
<evidence type="ECO:0000256" key="1">
    <source>
        <dbReference type="ARBA" id="ARBA00022803"/>
    </source>
</evidence>
<feature type="transmembrane region" description="Helical" evidence="4">
    <location>
        <begin position="6"/>
        <end position="27"/>
    </location>
</feature>
<evidence type="ECO:0000313" key="5">
    <source>
        <dbReference type="EMBL" id="KAF9762883.1"/>
    </source>
</evidence>
<keyword evidence="4" id="KW-1133">Transmembrane helix</keyword>
<dbReference type="AlphaFoldDB" id="A0A9P6KZ48"/>
<dbReference type="EMBL" id="SBJO01000124">
    <property type="protein sequence ID" value="KAF9762883.1"/>
    <property type="molecule type" value="Genomic_DNA"/>
</dbReference>
<dbReference type="Proteomes" id="UP000740883">
    <property type="component" value="Unassembled WGS sequence"/>
</dbReference>
<dbReference type="OrthoDB" id="10250354at2759"/>
<dbReference type="InterPro" id="IPR011990">
    <property type="entry name" value="TPR-like_helical_dom_sf"/>
</dbReference>
<dbReference type="Pfam" id="PF13181">
    <property type="entry name" value="TPR_8"/>
    <property type="match status" value="1"/>
</dbReference>
<evidence type="ECO:0000256" key="2">
    <source>
        <dbReference type="ARBA" id="ARBA00038210"/>
    </source>
</evidence>
<dbReference type="Pfam" id="PF13424">
    <property type="entry name" value="TPR_12"/>
    <property type="match status" value="1"/>
</dbReference>
<reference evidence="5 6" key="1">
    <citation type="journal article" date="2020" name="Genome Biol. Evol.">
        <title>Comparative genomics of strictly vertically transmitted, feminizing microsporidia endosymbionts of amphipod crustaceans.</title>
        <authorList>
            <person name="Cormier A."/>
            <person name="Chebbi M.A."/>
            <person name="Giraud I."/>
            <person name="Wattier R."/>
            <person name="Teixeira M."/>
            <person name="Gilbert C."/>
            <person name="Rigaud T."/>
            <person name="Cordaux R."/>
        </authorList>
    </citation>
    <scope>NUCLEOTIDE SEQUENCE [LARGE SCALE GENOMIC DNA]</scope>
    <source>
        <strain evidence="5 6">Ou3-Ou53</strain>
    </source>
</reference>
<dbReference type="PANTHER" id="PTHR12558">
    <property type="entry name" value="CELL DIVISION CYCLE 16,23,27"/>
    <property type="match status" value="1"/>
</dbReference>
<comment type="caution">
    <text evidence="5">The sequence shown here is derived from an EMBL/GenBank/DDBJ whole genome shotgun (WGS) entry which is preliminary data.</text>
</comment>
<keyword evidence="6" id="KW-1185">Reference proteome</keyword>
<comment type="similarity">
    <text evidence="2">Belongs to the APC3/CDC27 family.</text>
</comment>
<proteinExistence type="inferred from homology"/>
<dbReference type="PROSITE" id="PS50005">
    <property type="entry name" value="TPR"/>
    <property type="match status" value="1"/>
</dbReference>
<feature type="repeat" description="TPR" evidence="3">
    <location>
        <begin position="74"/>
        <end position="107"/>
    </location>
</feature>